<feature type="domain" description="Cytochrome c" evidence="8">
    <location>
        <begin position="57"/>
        <end position="197"/>
    </location>
</feature>
<dbReference type="GO" id="GO:0009055">
    <property type="term" value="F:electron transfer activity"/>
    <property type="evidence" value="ECO:0007669"/>
    <property type="project" value="InterPro"/>
</dbReference>
<dbReference type="EMBL" id="FO203512">
    <property type="protein sequence ID" value="CCK74382.1"/>
    <property type="molecule type" value="Genomic_DNA"/>
</dbReference>
<evidence type="ECO:0000256" key="1">
    <source>
        <dbReference type="ARBA" id="ARBA00004196"/>
    </source>
</evidence>
<keyword evidence="5 9" id="KW-0560">Oxidoreductase</keyword>
<dbReference type="EC" id="1.11.1.5" evidence="9"/>
<dbReference type="KEGG" id="oai:OLEAN_C02060"/>
<evidence type="ECO:0000256" key="2">
    <source>
        <dbReference type="ARBA" id="ARBA00022617"/>
    </source>
</evidence>
<comment type="subcellular location">
    <subcellularLocation>
        <location evidence="1">Cell envelope</location>
    </subcellularLocation>
</comment>
<dbReference type="PROSITE" id="PS51007">
    <property type="entry name" value="CYTC"/>
    <property type="match status" value="2"/>
</dbReference>
<keyword evidence="2 7" id="KW-0349">Heme</keyword>
<dbReference type="GO" id="GO:0020037">
    <property type="term" value="F:heme binding"/>
    <property type="evidence" value="ECO:0007669"/>
    <property type="project" value="InterPro"/>
</dbReference>
<dbReference type="InterPro" id="IPR004852">
    <property type="entry name" value="Di-haem_cyt_c_peroxidsae"/>
</dbReference>
<evidence type="ECO:0000256" key="3">
    <source>
        <dbReference type="ARBA" id="ARBA00022723"/>
    </source>
</evidence>
<evidence type="ECO:0000256" key="5">
    <source>
        <dbReference type="ARBA" id="ARBA00023002"/>
    </source>
</evidence>
<evidence type="ECO:0000313" key="10">
    <source>
        <dbReference type="Proteomes" id="UP000032749"/>
    </source>
</evidence>
<keyword evidence="9" id="KW-0575">Peroxidase</keyword>
<dbReference type="AlphaFoldDB" id="R4YJJ2"/>
<keyword evidence="4" id="KW-0732">Signal</keyword>
<dbReference type="GO" id="GO:0046872">
    <property type="term" value="F:metal ion binding"/>
    <property type="evidence" value="ECO:0007669"/>
    <property type="project" value="UniProtKB-KW"/>
</dbReference>
<accession>R4YJJ2</accession>
<keyword evidence="10" id="KW-1185">Reference proteome</keyword>
<dbReference type="STRING" id="698738.OLEAN_C02060"/>
<evidence type="ECO:0000259" key="8">
    <source>
        <dbReference type="PROSITE" id="PS51007"/>
    </source>
</evidence>
<dbReference type="Proteomes" id="UP000032749">
    <property type="component" value="Chromosome"/>
</dbReference>
<organism evidence="9 10">
    <name type="scientific">Oleispira antarctica RB-8</name>
    <dbReference type="NCBI Taxonomy" id="698738"/>
    <lineage>
        <taxon>Bacteria</taxon>
        <taxon>Pseudomonadati</taxon>
        <taxon>Pseudomonadota</taxon>
        <taxon>Gammaproteobacteria</taxon>
        <taxon>Oceanospirillales</taxon>
        <taxon>Oceanospirillaceae</taxon>
        <taxon>Oleispira</taxon>
    </lineage>
</organism>
<gene>
    <name evidence="9" type="ORF">OLEAN_C02060</name>
</gene>
<dbReference type="GO" id="GO:0030313">
    <property type="term" value="C:cell envelope"/>
    <property type="evidence" value="ECO:0007669"/>
    <property type="project" value="UniProtKB-SubCell"/>
</dbReference>
<proteinExistence type="predicted"/>
<reference evidence="9 10" key="1">
    <citation type="journal article" date="2013" name="Nat. Commun.">
        <title>Genome sequence and functional genomic analysis of the oil-degrading bacterium Oleispira antarctica.</title>
        <authorList>
            <person name="Kube M."/>
            <person name="Chernikova T.N."/>
            <person name="Al-Ramahi Y."/>
            <person name="Beloqui A."/>
            <person name="Lopez-Cortez N."/>
            <person name="Guazzaroni M.E."/>
            <person name="Heipieper H.J."/>
            <person name="Klages S."/>
            <person name="Kotsyurbenko O.R."/>
            <person name="Langer I."/>
            <person name="Nechitaylo T.Y."/>
            <person name="Lunsdorf H."/>
            <person name="Fernandez M."/>
            <person name="Juarez S."/>
            <person name="Ciordia S."/>
            <person name="Singer A."/>
            <person name="Kagan O."/>
            <person name="Egorova O."/>
            <person name="Petit P.A."/>
            <person name="Stogios P."/>
            <person name="Kim Y."/>
            <person name="Tchigvintsev A."/>
            <person name="Flick R."/>
            <person name="Denaro R."/>
            <person name="Genovese M."/>
            <person name="Albar J.P."/>
            <person name="Reva O.N."/>
            <person name="Martinez-Gomariz M."/>
            <person name="Tran H."/>
            <person name="Ferrer M."/>
            <person name="Savchenko A."/>
            <person name="Yakunin A.F."/>
            <person name="Yakimov M.M."/>
            <person name="Golyshina O.V."/>
            <person name="Reinhardt R."/>
            <person name="Golyshin P.N."/>
        </authorList>
    </citation>
    <scope>NUCLEOTIDE SEQUENCE [LARGE SCALE GENOMIC DNA]</scope>
</reference>
<name>R4YJJ2_OLEAN</name>
<dbReference type="Gene3D" id="1.10.760.10">
    <property type="entry name" value="Cytochrome c-like domain"/>
    <property type="match status" value="2"/>
</dbReference>
<dbReference type="PATRIC" id="fig|698738.3.peg.215"/>
<keyword evidence="3 7" id="KW-0479">Metal-binding</keyword>
<dbReference type="GO" id="GO:0004130">
    <property type="term" value="F:cytochrome-c peroxidase activity"/>
    <property type="evidence" value="ECO:0007669"/>
    <property type="project" value="UniProtKB-EC"/>
</dbReference>
<dbReference type="PANTHER" id="PTHR30600:SF10">
    <property type="entry name" value="BLL6722 PROTEIN"/>
    <property type="match status" value="1"/>
</dbReference>
<evidence type="ECO:0000313" key="9">
    <source>
        <dbReference type="EMBL" id="CCK74382.1"/>
    </source>
</evidence>
<dbReference type="PROSITE" id="PS51257">
    <property type="entry name" value="PROKAR_LIPOPROTEIN"/>
    <property type="match status" value="1"/>
</dbReference>
<dbReference type="Pfam" id="PF03150">
    <property type="entry name" value="CCP_MauG"/>
    <property type="match status" value="1"/>
</dbReference>
<dbReference type="HOGENOM" id="CLU_034652_0_1_6"/>
<evidence type="ECO:0000256" key="4">
    <source>
        <dbReference type="ARBA" id="ARBA00022729"/>
    </source>
</evidence>
<sequence>MKKAVAGLVLSGFVSILVVGCGGSSSSSHEEQPKETVIAACRDFIGTDAEAITNIKMKAVLGKQLFHDKNLSLEMNQSCASCHSPGRGFIDDRVNDASREGIAPAGSLGDNLVSIGDRNAPTAAYAAFSPHFKCGTRSRVASQKTSGIADYEGFLGGQFWDGREPNLKGQAGGPPINPGEMNMPSKAAVVARLKTNYQEKFQELYSVDIFDNDDAVYAAMSESIAAFETSDKEEFYPFDSKYDRSLSGDYTFSPSSKASLGKARFFSSDLTCAACHQLHEIGDKGEIFTSFEYHNIGVPVNTYLRSFNEVTKLDEGLLNNPAVIAQTEKGKFKVPTLRNVAVTAPYMHNGIFNELETVIHFYQHAKEKALNIKNDTLVEAINNPETGLEWGEAEIGDNVEHDLLGANDINLNDREVEAMVCFLMSLTDARYETLLDPNKVQNCGL</sequence>
<dbReference type="InterPro" id="IPR009056">
    <property type="entry name" value="Cyt_c-like_dom"/>
</dbReference>
<dbReference type="OrthoDB" id="9805202at2"/>
<keyword evidence="6 7" id="KW-0408">Iron</keyword>
<dbReference type="InterPro" id="IPR036909">
    <property type="entry name" value="Cyt_c-like_dom_sf"/>
</dbReference>
<evidence type="ECO:0000256" key="6">
    <source>
        <dbReference type="ARBA" id="ARBA00023004"/>
    </source>
</evidence>
<feature type="domain" description="Cytochrome c" evidence="8">
    <location>
        <begin position="256"/>
        <end position="427"/>
    </location>
</feature>
<dbReference type="SUPFAM" id="SSF46626">
    <property type="entry name" value="Cytochrome c"/>
    <property type="match status" value="2"/>
</dbReference>
<protein>
    <submittedName>
        <fullName evidence="9">Cytochrome-c peroxidase</fullName>
        <ecNumber evidence="9">1.11.1.5</ecNumber>
    </submittedName>
</protein>
<dbReference type="PANTHER" id="PTHR30600">
    <property type="entry name" value="CYTOCHROME C PEROXIDASE-RELATED"/>
    <property type="match status" value="1"/>
</dbReference>
<evidence type="ECO:0000256" key="7">
    <source>
        <dbReference type="PROSITE-ProRule" id="PRU00433"/>
    </source>
</evidence>
<dbReference type="InterPro" id="IPR051395">
    <property type="entry name" value="Cytochrome_c_Peroxidase/MauG"/>
</dbReference>